<dbReference type="GO" id="GO:0007389">
    <property type="term" value="P:pattern specification process"/>
    <property type="evidence" value="ECO:0007669"/>
    <property type="project" value="TreeGrafter"/>
</dbReference>
<feature type="transmembrane region" description="Helical" evidence="6">
    <location>
        <begin position="237"/>
        <end position="260"/>
    </location>
</feature>
<feature type="transmembrane region" description="Helical" evidence="6">
    <location>
        <begin position="659"/>
        <end position="678"/>
    </location>
</feature>
<feature type="transmembrane region" description="Helical" evidence="6">
    <location>
        <begin position="620"/>
        <end position="639"/>
    </location>
</feature>
<proteinExistence type="predicted"/>
<protein>
    <recommendedName>
        <fullName evidence="7">FZ domain-containing protein</fullName>
    </recommendedName>
</protein>
<dbReference type="GO" id="GO:0005929">
    <property type="term" value="C:cilium"/>
    <property type="evidence" value="ECO:0007669"/>
    <property type="project" value="TreeGrafter"/>
</dbReference>
<dbReference type="Gene3D" id="1.10.2000.10">
    <property type="entry name" value="Frizzled cysteine-rich domain"/>
    <property type="match status" value="1"/>
</dbReference>
<keyword evidence="3" id="KW-0675">Receptor</keyword>
<dbReference type="SMART" id="SM01330">
    <property type="entry name" value="Frizzled"/>
    <property type="match status" value="1"/>
</dbReference>
<dbReference type="Proteomes" id="UP000699462">
    <property type="component" value="Unassembled WGS sequence"/>
</dbReference>
<reference evidence="8 9" key="1">
    <citation type="submission" date="2019-07" db="EMBL/GenBank/DDBJ databases">
        <title>Annotation for the trematode Paragonimus westermani.</title>
        <authorList>
            <person name="Choi Y.-J."/>
        </authorList>
    </citation>
    <scope>NUCLEOTIDE SEQUENCE [LARGE SCALE GENOMIC DNA]</scope>
    <source>
        <strain evidence="8">180907_Pwestermani</strain>
    </source>
</reference>
<feature type="region of interest" description="Disordered" evidence="5">
    <location>
        <begin position="436"/>
        <end position="455"/>
    </location>
</feature>
<dbReference type="InterPro" id="IPR015526">
    <property type="entry name" value="Frizzled/SFRP"/>
</dbReference>
<dbReference type="AlphaFoldDB" id="A0A8T0DIH6"/>
<dbReference type="GO" id="GO:0005886">
    <property type="term" value="C:plasma membrane"/>
    <property type="evidence" value="ECO:0007669"/>
    <property type="project" value="TreeGrafter"/>
</dbReference>
<keyword evidence="6" id="KW-0472">Membrane</keyword>
<evidence type="ECO:0000256" key="3">
    <source>
        <dbReference type="ARBA" id="ARBA00023170"/>
    </source>
</evidence>
<dbReference type="PANTHER" id="PTHR11309">
    <property type="entry name" value="FRIZZLED"/>
    <property type="match status" value="1"/>
</dbReference>
<evidence type="ECO:0000256" key="6">
    <source>
        <dbReference type="SAM" id="Phobius"/>
    </source>
</evidence>
<dbReference type="EMBL" id="JTDF01004933">
    <property type="protein sequence ID" value="KAF8566561.1"/>
    <property type="molecule type" value="Genomic_DNA"/>
</dbReference>
<dbReference type="InterPro" id="IPR036790">
    <property type="entry name" value="Frizzled_dom_sf"/>
</dbReference>
<accession>A0A8T0DIH6</accession>
<name>A0A8T0DIH6_9TREM</name>
<dbReference type="PANTHER" id="PTHR11309:SF35">
    <property type="entry name" value="PROTEIN SMOOTHENED"/>
    <property type="match status" value="1"/>
</dbReference>
<dbReference type="GO" id="GO:0007224">
    <property type="term" value="P:smoothened signaling pathway"/>
    <property type="evidence" value="ECO:0007669"/>
    <property type="project" value="TreeGrafter"/>
</dbReference>
<dbReference type="GO" id="GO:0005113">
    <property type="term" value="F:patched binding"/>
    <property type="evidence" value="ECO:0007669"/>
    <property type="project" value="TreeGrafter"/>
</dbReference>
<evidence type="ECO:0000313" key="9">
    <source>
        <dbReference type="Proteomes" id="UP000699462"/>
    </source>
</evidence>
<evidence type="ECO:0000256" key="2">
    <source>
        <dbReference type="ARBA" id="ARBA00023157"/>
    </source>
</evidence>
<evidence type="ECO:0000256" key="5">
    <source>
        <dbReference type="SAM" id="MobiDB-lite"/>
    </source>
</evidence>
<dbReference type="InterPro" id="IPR020067">
    <property type="entry name" value="Frizzled_dom"/>
</dbReference>
<feature type="transmembrane region" description="Helical" evidence="6">
    <location>
        <begin position="367"/>
        <end position="392"/>
    </location>
</feature>
<dbReference type="SUPFAM" id="SSF63501">
    <property type="entry name" value="Frizzled cysteine-rich domain"/>
    <property type="match status" value="1"/>
</dbReference>
<dbReference type="OrthoDB" id="10064659at2759"/>
<sequence length="750" mass="83397">GECTTDAPYCVPIPSHANHTCLGNRLPYERTAPFPLDDDVSRYRLDLWTALRAIPACWDKLQFFLCSIYIPECVDQQSPSSVLHNKLFAGYKNITTLDASKRPVGVPPILTTAVFPSGVEAVGSPRYRVVRPEAEMCEAVHKACPLLVSSPPTSSSISEVSLFTGILLHPLPRFLNCSLYTPGCRQNSLTARLFQSTGGGCEAPLVTTVVHRNWLPGLDRCSFPCRRPHFDPEHYTLVRWITGTAATVCLLVNIVVLISLRLQRVERAASLLRVEQMHGLMTSWDQDSSVSFINSYHKPSRGYARRSKAMHSAHSWSLYHPLLYIHLFFLLGCLGWLMPLVPRWGEFIACREDHSLRTGEPQVGSGKAFLCVLNFIVIYFSIMAVAIWSNILDYILFVQTRHLCSLVTQTNTARLCCVTESTNTVCQPDHLSGTADDGQLGHKKSADSCTKSSPPHCSEIVITSNESTVNLTIPTISEGTEDPLKKIDHASQLLMRAPGSAAHTNLSVVSNQAADNTLPSYPSTVHVRVSDDPAVDQSDEIPDYLDPSKPLILHVYLTSFPGSSIATVNRTGRQSKHVSKSTRDSAMFPNSVVKMSPVEPINRTRPVTVSAFPNPTCSHLLAFALPLVLILISLTTAEIDGDSLSGICFIGRVNFLVRLGLVFFPCTVCLLLKVFYLGRLIRLFRQLRCRFSESTFRVDQEFAQRFARCTHSYVVFLVTIMCIWLFSFSLQLYVFLGEPSWIESQRALVL</sequence>
<evidence type="ECO:0000259" key="7">
    <source>
        <dbReference type="PROSITE" id="PS50038"/>
    </source>
</evidence>
<keyword evidence="2" id="KW-1015">Disulfide bond</keyword>
<keyword evidence="6" id="KW-1133">Transmembrane helix</keyword>
<evidence type="ECO:0000256" key="1">
    <source>
        <dbReference type="ARBA" id="ARBA00022473"/>
    </source>
</evidence>
<feature type="non-terminal residue" evidence="8">
    <location>
        <position position="750"/>
    </location>
</feature>
<dbReference type="Gene3D" id="1.20.1070.10">
    <property type="entry name" value="Rhodopsin 7-helix transmembrane proteins"/>
    <property type="match status" value="2"/>
</dbReference>
<feature type="transmembrane region" description="Helical" evidence="6">
    <location>
        <begin position="316"/>
        <end position="337"/>
    </location>
</feature>
<comment type="caution">
    <text evidence="8">The sequence shown here is derived from an EMBL/GenBank/DDBJ whole genome shotgun (WGS) entry which is preliminary data.</text>
</comment>
<feature type="transmembrane region" description="Helical" evidence="6">
    <location>
        <begin position="713"/>
        <end position="736"/>
    </location>
</feature>
<evidence type="ECO:0000256" key="4">
    <source>
        <dbReference type="PROSITE-ProRule" id="PRU00090"/>
    </source>
</evidence>
<organism evidence="8 9">
    <name type="scientific">Paragonimus westermani</name>
    <dbReference type="NCBI Taxonomy" id="34504"/>
    <lineage>
        <taxon>Eukaryota</taxon>
        <taxon>Metazoa</taxon>
        <taxon>Spiralia</taxon>
        <taxon>Lophotrochozoa</taxon>
        <taxon>Platyhelminthes</taxon>
        <taxon>Trematoda</taxon>
        <taxon>Digenea</taxon>
        <taxon>Plagiorchiida</taxon>
        <taxon>Troglotremata</taxon>
        <taxon>Troglotrematidae</taxon>
        <taxon>Paragonimus</taxon>
    </lineage>
</organism>
<dbReference type="PROSITE" id="PS50038">
    <property type="entry name" value="FZ"/>
    <property type="match status" value="1"/>
</dbReference>
<keyword evidence="1" id="KW-0217">Developmental protein</keyword>
<feature type="domain" description="FZ" evidence="7">
    <location>
        <begin position="5"/>
        <end position="187"/>
    </location>
</feature>
<evidence type="ECO:0000313" key="8">
    <source>
        <dbReference type="EMBL" id="KAF8566561.1"/>
    </source>
</evidence>
<keyword evidence="9" id="KW-1185">Reference proteome</keyword>
<dbReference type="Pfam" id="PF01534">
    <property type="entry name" value="Frizzled"/>
    <property type="match status" value="2"/>
</dbReference>
<dbReference type="GO" id="GO:0030425">
    <property type="term" value="C:dendrite"/>
    <property type="evidence" value="ECO:0007669"/>
    <property type="project" value="TreeGrafter"/>
</dbReference>
<keyword evidence="6" id="KW-0812">Transmembrane</keyword>
<comment type="caution">
    <text evidence="4">Lacks conserved residue(s) required for the propagation of feature annotation.</text>
</comment>
<gene>
    <name evidence="8" type="ORF">P879_04254</name>
</gene>
<dbReference type="GO" id="GO:0071679">
    <property type="term" value="P:commissural neuron axon guidance"/>
    <property type="evidence" value="ECO:0007669"/>
    <property type="project" value="TreeGrafter"/>
</dbReference>
<dbReference type="GO" id="GO:0007417">
    <property type="term" value="P:central nervous system development"/>
    <property type="evidence" value="ECO:0007669"/>
    <property type="project" value="TreeGrafter"/>
</dbReference>
<dbReference type="InterPro" id="IPR000539">
    <property type="entry name" value="Frizzled/Smoothened_7TM"/>
</dbReference>